<dbReference type="EMBL" id="JAUEPP010000001">
    <property type="protein sequence ID" value="KAK3354761.1"/>
    <property type="molecule type" value="Genomic_DNA"/>
</dbReference>
<proteinExistence type="predicted"/>
<organism evidence="1 2">
    <name type="scientific">Neurospora tetraspora</name>
    <dbReference type="NCBI Taxonomy" id="94610"/>
    <lineage>
        <taxon>Eukaryota</taxon>
        <taxon>Fungi</taxon>
        <taxon>Dikarya</taxon>
        <taxon>Ascomycota</taxon>
        <taxon>Pezizomycotina</taxon>
        <taxon>Sordariomycetes</taxon>
        <taxon>Sordariomycetidae</taxon>
        <taxon>Sordariales</taxon>
        <taxon>Sordariaceae</taxon>
        <taxon>Neurospora</taxon>
    </lineage>
</organism>
<dbReference type="AlphaFoldDB" id="A0AAE0JNC2"/>
<dbReference type="RefSeq" id="XP_062686139.1">
    <property type="nucleotide sequence ID" value="XM_062822283.1"/>
</dbReference>
<name>A0AAE0JNC2_9PEZI</name>
<dbReference type="Proteomes" id="UP001278500">
    <property type="component" value="Unassembled WGS sequence"/>
</dbReference>
<protein>
    <submittedName>
        <fullName evidence="1">Uncharacterized protein</fullName>
    </submittedName>
</protein>
<gene>
    <name evidence="1" type="ORF">B0H65DRAFT_23839</name>
</gene>
<reference evidence="1" key="2">
    <citation type="submission" date="2023-06" db="EMBL/GenBank/DDBJ databases">
        <authorList>
            <consortium name="Lawrence Berkeley National Laboratory"/>
            <person name="Haridas S."/>
            <person name="Hensen N."/>
            <person name="Bonometti L."/>
            <person name="Westerberg I."/>
            <person name="Brannstrom I.O."/>
            <person name="Guillou S."/>
            <person name="Cros-Aarteil S."/>
            <person name="Calhoun S."/>
            <person name="Kuo A."/>
            <person name="Mondo S."/>
            <person name="Pangilinan J."/>
            <person name="Riley R."/>
            <person name="Labutti K."/>
            <person name="Andreopoulos B."/>
            <person name="Lipzen A."/>
            <person name="Chen C."/>
            <person name="Yanf M."/>
            <person name="Daum C."/>
            <person name="Ng V."/>
            <person name="Clum A."/>
            <person name="Steindorff A."/>
            <person name="Ohm R."/>
            <person name="Martin F."/>
            <person name="Silar P."/>
            <person name="Natvig D."/>
            <person name="Lalanne C."/>
            <person name="Gautier V."/>
            <person name="Ament-Velasquez S.L."/>
            <person name="Kruys A."/>
            <person name="Hutchinson M.I."/>
            <person name="Powell A.J."/>
            <person name="Barry K."/>
            <person name="Miller A.N."/>
            <person name="Grigoriev I.V."/>
            <person name="Debuchy R."/>
            <person name="Gladieux P."/>
            <person name="Thoren M.H."/>
            <person name="Johannesson H."/>
        </authorList>
    </citation>
    <scope>NUCLEOTIDE SEQUENCE</scope>
    <source>
        <strain evidence="1">CBS 560.94</strain>
    </source>
</reference>
<evidence type="ECO:0000313" key="1">
    <source>
        <dbReference type="EMBL" id="KAK3354761.1"/>
    </source>
</evidence>
<evidence type="ECO:0000313" key="2">
    <source>
        <dbReference type="Proteomes" id="UP001278500"/>
    </source>
</evidence>
<sequence length="126" mass="13775">MGSSWQLASRGLLFRSVVSPRILASSITCFLTKCSLPIRMSAKNILPIKLRSPRGRRGSQRLRASLFSGRLVTGWIGNKKETSEEASGLPNGLITSFNTPPSSRTHQATTMQGVCGDPIGHTHWLR</sequence>
<accession>A0AAE0JNC2</accession>
<comment type="caution">
    <text evidence="1">The sequence shown here is derived from an EMBL/GenBank/DDBJ whole genome shotgun (WGS) entry which is preliminary data.</text>
</comment>
<dbReference type="GeneID" id="87859437"/>
<reference evidence="1" key="1">
    <citation type="journal article" date="2023" name="Mol. Phylogenet. Evol.">
        <title>Genome-scale phylogeny and comparative genomics of the fungal order Sordariales.</title>
        <authorList>
            <person name="Hensen N."/>
            <person name="Bonometti L."/>
            <person name="Westerberg I."/>
            <person name="Brannstrom I.O."/>
            <person name="Guillou S."/>
            <person name="Cros-Aarteil S."/>
            <person name="Calhoun S."/>
            <person name="Haridas S."/>
            <person name="Kuo A."/>
            <person name="Mondo S."/>
            <person name="Pangilinan J."/>
            <person name="Riley R."/>
            <person name="LaButti K."/>
            <person name="Andreopoulos B."/>
            <person name="Lipzen A."/>
            <person name="Chen C."/>
            <person name="Yan M."/>
            <person name="Daum C."/>
            <person name="Ng V."/>
            <person name="Clum A."/>
            <person name="Steindorff A."/>
            <person name="Ohm R.A."/>
            <person name="Martin F."/>
            <person name="Silar P."/>
            <person name="Natvig D.O."/>
            <person name="Lalanne C."/>
            <person name="Gautier V."/>
            <person name="Ament-Velasquez S.L."/>
            <person name="Kruys A."/>
            <person name="Hutchinson M.I."/>
            <person name="Powell A.J."/>
            <person name="Barry K."/>
            <person name="Miller A.N."/>
            <person name="Grigoriev I.V."/>
            <person name="Debuchy R."/>
            <person name="Gladieux P."/>
            <person name="Hiltunen Thoren M."/>
            <person name="Johannesson H."/>
        </authorList>
    </citation>
    <scope>NUCLEOTIDE SEQUENCE</scope>
    <source>
        <strain evidence="1">CBS 560.94</strain>
    </source>
</reference>
<keyword evidence="2" id="KW-1185">Reference proteome</keyword>